<dbReference type="InterPro" id="IPR011711">
    <property type="entry name" value="GntR_C"/>
</dbReference>
<reference evidence="6" key="2">
    <citation type="submission" date="2019-01" db="EMBL/GenBank/DDBJ databases">
        <title>Genome sequence of Desulfonema ishimotonii strain Tokyo 01.</title>
        <authorList>
            <person name="Fukui M."/>
        </authorList>
    </citation>
    <scope>NUCLEOTIDE SEQUENCE [LARGE SCALE GENOMIC DNA]</scope>
    <source>
        <strain evidence="6">Tokyo 01</strain>
    </source>
</reference>
<dbReference type="EMBL" id="BEXT01000001">
    <property type="protein sequence ID" value="GBC59371.1"/>
    <property type="molecule type" value="Genomic_DNA"/>
</dbReference>
<dbReference type="PANTHER" id="PTHR43537:SF45">
    <property type="entry name" value="GNTR FAMILY REGULATORY PROTEIN"/>
    <property type="match status" value="1"/>
</dbReference>
<dbReference type="PROSITE" id="PS50949">
    <property type="entry name" value="HTH_GNTR"/>
    <property type="match status" value="1"/>
</dbReference>
<name>A0A401FQY3_9BACT</name>
<keyword evidence="6" id="KW-1185">Reference proteome</keyword>
<protein>
    <submittedName>
        <fullName evidence="5">GntR family transcriptional regulator</fullName>
    </submittedName>
</protein>
<keyword evidence="2" id="KW-0238">DNA-binding</keyword>
<accession>A0A401FQY3</accession>
<evidence type="ECO:0000313" key="6">
    <source>
        <dbReference type="Proteomes" id="UP000288096"/>
    </source>
</evidence>
<evidence type="ECO:0000256" key="2">
    <source>
        <dbReference type="ARBA" id="ARBA00023125"/>
    </source>
</evidence>
<keyword evidence="3" id="KW-0804">Transcription</keyword>
<proteinExistence type="predicted"/>
<feature type="domain" description="HTH gntR-type" evidence="4">
    <location>
        <begin position="11"/>
        <end position="78"/>
    </location>
</feature>
<dbReference type="SUPFAM" id="SSF46785">
    <property type="entry name" value="Winged helix' DNA-binding domain"/>
    <property type="match status" value="1"/>
</dbReference>
<dbReference type="PRINTS" id="PR00035">
    <property type="entry name" value="HTHGNTR"/>
</dbReference>
<keyword evidence="1" id="KW-0805">Transcription regulation</keyword>
<dbReference type="InterPro" id="IPR008920">
    <property type="entry name" value="TF_FadR/GntR_C"/>
</dbReference>
<dbReference type="InterPro" id="IPR036390">
    <property type="entry name" value="WH_DNA-bd_sf"/>
</dbReference>
<dbReference type="GO" id="GO:0003700">
    <property type="term" value="F:DNA-binding transcription factor activity"/>
    <property type="evidence" value="ECO:0007669"/>
    <property type="project" value="InterPro"/>
</dbReference>
<evidence type="ECO:0000313" key="5">
    <source>
        <dbReference type="EMBL" id="GBC59371.1"/>
    </source>
</evidence>
<reference evidence="6" key="1">
    <citation type="submission" date="2017-11" db="EMBL/GenBank/DDBJ databases">
        <authorList>
            <person name="Watanabe M."/>
            <person name="Kojima H."/>
        </authorList>
    </citation>
    <scope>NUCLEOTIDE SEQUENCE [LARGE SCALE GENOMIC DNA]</scope>
    <source>
        <strain evidence="6">Tokyo 01</strain>
    </source>
</reference>
<dbReference type="PANTHER" id="PTHR43537">
    <property type="entry name" value="TRANSCRIPTIONAL REGULATOR, GNTR FAMILY"/>
    <property type="match status" value="1"/>
</dbReference>
<dbReference type="Gene3D" id="1.20.120.530">
    <property type="entry name" value="GntR ligand-binding domain-like"/>
    <property type="match status" value="1"/>
</dbReference>
<dbReference type="InterPro" id="IPR000524">
    <property type="entry name" value="Tscrpt_reg_HTH_GntR"/>
</dbReference>
<dbReference type="AlphaFoldDB" id="A0A401FQY3"/>
<dbReference type="SMART" id="SM00345">
    <property type="entry name" value="HTH_GNTR"/>
    <property type="match status" value="1"/>
</dbReference>
<organism evidence="5 6">
    <name type="scientific">Desulfonema ishimotonii</name>
    <dbReference type="NCBI Taxonomy" id="45657"/>
    <lineage>
        <taxon>Bacteria</taxon>
        <taxon>Pseudomonadati</taxon>
        <taxon>Thermodesulfobacteriota</taxon>
        <taxon>Desulfobacteria</taxon>
        <taxon>Desulfobacterales</taxon>
        <taxon>Desulfococcaceae</taxon>
        <taxon>Desulfonema</taxon>
    </lineage>
</organism>
<dbReference type="RefSeq" id="WP_124326893.1">
    <property type="nucleotide sequence ID" value="NZ_BEXT01000001.1"/>
</dbReference>
<dbReference type="SMART" id="SM00895">
    <property type="entry name" value="FCD"/>
    <property type="match status" value="1"/>
</dbReference>
<evidence type="ECO:0000256" key="3">
    <source>
        <dbReference type="ARBA" id="ARBA00023163"/>
    </source>
</evidence>
<dbReference type="Proteomes" id="UP000288096">
    <property type="component" value="Unassembled WGS sequence"/>
</dbReference>
<dbReference type="OrthoDB" id="5365904at2"/>
<evidence type="ECO:0000259" key="4">
    <source>
        <dbReference type="PROSITE" id="PS50949"/>
    </source>
</evidence>
<dbReference type="GO" id="GO:0003677">
    <property type="term" value="F:DNA binding"/>
    <property type="evidence" value="ECO:0007669"/>
    <property type="project" value="UniProtKB-KW"/>
</dbReference>
<gene>
    <name evidence="5" type="ORF">DENIS_0310</name>
</gene>
<dbReference type="Pfam" id="PF07729">
    <property type="entry name" value="FCD"/>
    <property type="match status" value="1"/>
</dbReference>
<dbReference type="CDD" id="cd07377">
    <property type="entry name" value="WHTH_GntR"/>
    <property type="match status" value="1"/>
</dbReference>
<evidence type="ECO:0000256" key="1">
    <source>
        <dbReference type="ARBA" id="ARBA00023015"/>
    </source>
</evidence>
<dbReference type="Gene3D" id="1.10.10.10">
    <property type="entry name" value="Winged helix-like DNA-binding domain superfamily/Winged helix DNA-binding domain"/>
    <property type="match status" value="1"/>
</dbReference>
<sequence length="219" mass="24995">MQKLTPLNQPVSLSKMAYDAIRRFILSGQMKHDEIYNEMGIAKELGISRTPVREALLELSSQGLITFLPRKGLKVNKLTDRDIDEIFEVRKAIELAAVERISKNADTFDLSLIETSLEDMRKAAADKNYLRFMDLDLSFHMAFCELTGNRRMLAIMQNIHDMIHMLGTQSLAKDDRMEEAIREQENILEAVRHGKTMEARVLMEAHLERSKASAEKATG</sequence>
<dbReference type="SUPFAM" id="SSF48008">
    <property type="entry name" value="GntR ligand-binding domain-like"/>
    <property type="match status" value="1"/>
</dbReference>
<dbReference type="InterPro" id="IPR036388">
    <property type="entry name" value="WH-like_DNA-bd_sf"/>
</dbReference>
<dbReference type="Pfam" id="PF00392">
    <property type="entry name" value="GntR"/>
    <property type="match status" value="1"/>
</dbReference>
<comment type="caution">
    <text evidence="5">The sequence shown here is derived from an EMBL/GenBank/DDBJ whole genome shotgun (WGS) entry which is preliminary data.</text>
</comment>